<accession>A0A542EA75</accession>
<dbReference type="OrthoDB" id="9799092at2"/>
<protein>
    <recommendedName>
        <fullName evidence="3">ABM domain-containing protein</fullName>
    </recommendedName>
</protein>
<sequence length="107" mass="11930">MIVRIWRTGVRADRVSDYEQFARTRSLPMFRRREGCLGVLFAADAGERIVITLWDGPESVDRLAESTEYRETVDALSATGILEGEQSVQVFNSTGGFVEPGITIDAF</sequence>
<gene>
    <name evidence="1" type="ORF">FB475_5151</name>
</gene>
<dbReference type="Proteomes" id="UP000316298">
    <property type="component" value="Unassembled WGS sequence"/>
</dbReference>
<comment type="caution">
    <text evidence="1">The sequence shown here is derived from an EMBL/GenBank/DDBJ whole genome shotgun (WGS) entry which is preliminary data.</text>
</comment>
<dbReference type="SUPFAM" id="SSF54909">
    <property type="entry name" value="Dimeric alpha+beta barrel"/>
    <property type="match status" value="1"/>
</dbReference>
<evidence type="ECO:0008006" key="3">
    <source>
        <dbReference type="Google" id="ProtNLM"/>
    </source>
</evidence>
<reference evidence="1 2" key="1">
    <citation type="submission" date="2019-06" db="EMBL/GenBank/DDBJ databases">
        <title>Sequencing the genomes of 1000 actinobacteria strains.</title>
        <authorList>
            <person name="Klenk H.-P."/>
        </authorList>
    </citation>
    <scope>NUCLEOTIDE SEQUENCE [LARGE SCALE GENOMIC DNA]</scope>
    <source>
        <strain evidence="1 2">DSM 17305</strain>
    </source>
</reference>
<keyword evidence="2" id="KW-1185">Reference proteome</keyword>
<dbReference type="InterPro" id="IPR011008">
    <property type="entry name" value="Dimeric_a/b-barrel"/>
</dbReference>
<evidence type="ECO:0000313" key="2">
    <source>
        <dbReference type="Proteomes" id="UP000316298"/>
    </source>
</evidence>
<name>A0A542EA75_9ACTN</name>
<dbReference type="RefSeq" id="WP_141859092.1">
    <property type="nucleotide sequence ID" value="NZ_BAAAKA010000005.1"/>
</dbReference>
<dbReference type="AlphaFoldDB" id="A0A542EA75"/>
<dbReference type="EMBL" id="VFMM01000002">
    <property type="protein sequence ID" value="TQJ12221.1"/>
    <property type="molecule type" value="Genomic_DNA"/>
</dbReference>
<proteinExistence type="predicted"/>
<evidence type="ECO:0000313" key="1">
    <source>
        <dbReference type="EMBL" id="TQJ12221.1"/>
    </source>
</evidence>
<organism evidence="1 2">
    <name type="scientific">Kribbella jejuensis</name>
    <dbReference type="NCBI Taxonomy" id="236068"/>
    <lineage>
        <taxon>Bacteria</taxon>
        <taxon>Bacillati</taxon>
        <taxon>Actinomycetota</taxon>
        <taxon>Actinomycetes</taxon>
        <taxon>Propionibacteriales</taxon>
        <taxon>Kribbellaceae</taxon>
        <taxon>Kribbella</taxon>
    </lineage>
</organism>